<dbReference type="NCBIfam" id="TIGR00922">
    <property type="entry name" value="nusG"/>
    <property type="match status" value="1"/>
</dbReference>
<dbReference type="GO" id="GO:0031564">
    <property type="term" value="P:transcription antitermination"/>
    <property type="evidence" value="ECO:0007669"/>
    <property type="project" value="UniProtKB-UniRule"/>
</dbReference>
<dbReference type="GO" id="GO:0006353">
    <property type="term" value="P:DNA-templated transcription termination"/>
    <property type="evidence" value="ECO:0007669"/>
    <property type="project" value="UniProtKB-UniRule"/>
</dbReference>
<keyword evidence="1 5" id="KW-0806">Transcription termination</keyword>
<keyword evidence="3 5" id="KW-0805">Transcription regulation</keyword>
<evidence type="ECO:0000256" key="5">
    <source>
        <dbReference type="HAMAP-Rule" id="MF_00948"/>
    </source>
</evidence>
<evidence type="ECO:0000256" key="2">
    <source>
        <dbReference type="ARBA" id="ARBA00022814"/>
    </source>
</evidence>
<gene>
    <name evidence="5 10" type="primary">nusG</name>
    <name evidence="10" type="ORF">M1R53_05885</name>
</gene>
<dbReference type="Pfam" id="PF02357">
    <property type="entry name" value="NusG"/>
    <property type="match status" value="1"/>
</dbReference>
<dbReference type="SMART" id="SM00738">
    <property type="entry name" value="NGN"/>
    <property type="match status" value="1"/>
</dbReference>
<dbReference type="AlphaFoldDB" id="A0A9E7IWW8"/>
<dbReference type="InterPro" id="IPR006645">
    <property type="entry name" value="NGN-like_dom"/>
</dbReference>
<dbReference type="GO" id="GO:0032784">
    <property type="term" value="P:regulation of DNA-templated transcription elongation"/>
    <property type="evidence" value="ECO:0007669"/>
    <property type="project" value="InterPro"/>
</dbReference>
<dbReference type="PRINTS" id="PR00338">
    <property type="entry name" value="NUSGTNSCPFCT"/>
</dbReference>
<organism evidence="10 11">
    <name type="scientific">Fenollaria massiliensis</name>
    <dbReference type="NCBI Taxonomy" id="938288"/>
    <lineage>
        <taxon>Bacteria</taxon>
        <taxon>Bacillati</taxon>
        <taxon>Bacillota</taxon>
        <taxon>Clostridia</taxon>
        <taxon>Eubacteriales</taxon>
        <taxon>Fenollaria</taxon>
    </lineage>
</organism>
<dbReference type="CDD" id="cd09891">
    <property type="entry name" value="NGN_Bact_1"/>
    <property type="match status" value="1"/>
</dbReference>
<protein>
    <recommendedName>
        <fullName evidence="5 6">Transcription termination/antitermination protein NusG</fullName>
    </recommendedName>
</protein>
<dbReference type="CDD" id="cd06091">
    <property type="entry name" value="KOW_NusG"/>
    <property type="match status" value="1"/>
</dbReference>
<evidence type="ECO:0000313" key="10">
    <source>
        <dbReference type="EMBL" id="UQK58766.1"/>
    </source>
</evidence>
<dbReference type="Gene3D" id="2.30.30.30">
    <property type="match status" value="1"/>
</dbReference>
<dbReference type="InterPro" id="IPR036735">
    <property type="entry name" value="NGN_dom_sf"/>
</dbReference>
<evidence type="ECO:0000256" key="3">
    <source>
        <dbReference type="ARBA" id="ARBA00023015"/>
    </source>
</evidence>
<keyword evidence="4 5" id="KW-0804">Transcription</keyword>
<feature type="domain" description="NusG-like N-terminal" evidence="8">
    <location>
        <begin position="22"/>
        <end position="130"/>
    </location>
</feature>
<dbReference type="GO" id="GO:0006354">
    <property type="term" value="P:DNA-templated transcription elongation"/>
    <property type="evidence" value="ECO:0007669"/>
    <property type="project" value="UniProtKB-UniRule"/>
</dbReference>
<dbReference type="EMBL" id="CP096649">
    <property type="protein sequence ID" value="UQK58766.1"/>
    <property type="molecule type" value="Genomic_DNA"/>
</dbReference>
<dbReference type="InterPro" id="IPR014722">
    <property type="entry name" value="Rib_uL2_dom2"/>
</dbReference>
<dbReference type="PANTHER" id="PTHR30265">
    <property type="entry name" value="RHO-INTERACTING TRANSCRIPTION TERMINATION FACTOR NUSG"/>
    <property type="match status" value="1"/>
</dbReference>
<dbReference type="SMART" id="SM00739">
    <property type="entry name" value="KOW"/>
    <property type="match status" value="1"/>
</dbReference>
<evidence type="ECO:0000256" key="4">
    <source>
        <dbReference type="ARBA" id="ARBA00023163"/>
    </source>
</evidence>
<name>A0A9E7IWW8_9FIRM</name>
<evidence type="ECO:0000256" key="7">
    <source>
        <dbReference type="RuleBase" id="RU000538"/>
    </source>
</evidence>
<dbReference type="Gene3D" id="3.30.70.940">
    <property type="entry name" value="NusG, N-terminal domain"/>
    <property type="match status" value="1"/>
</dbReference>
<accession>A0A9E7IWW8</accession>
<dbReference type="KEGG" id="fms:M1R53_05885"/>
<comment type="function">
    <text evidence="5 7">Participates in transcription elongation, termination and antitermination.</text>
</comment>
<dbReference type="SUPFAM" id="SSF82679">
    <property type="entry name" value="N-utilization substance G protein NusG, N-terminal domain"/>
    <property type="match status" value="1"/>
</dbReference>
<keyword evidence="2 5" id="KW-0889">Transcription antitermination</keyword>
<keyword evidence="11" id="KW-1185">Reference proteome</keyword>
<reference evidence="10" key="1">
    <citation type="submission" date="2022-04" db="EMBL/GenBank/DDBJ databases">
        <title>Complete genome sequences of Ezakiella coagulans and Fenollaria massiliensis.</title>
        <authorList>
            <person name="France M.T."/>
            <person name="Clifford J."/>
            <person name="Narina S."/>
            <person name="Rutt L."/>
            <person name="Ravel J."/>
        </authorList>
    </citation>
    <scope>NUCLEOTIDE SEQUENCE</scope>
    <source>
        <strain evidence="10">C0061C2</strain>
    </source>
</reference>
<dbReference type="GO" id="GO:0005829">
    <property type="term" value="C:cytosol"/>
    <property type="evidence" value="ECO:0007669"/>
    <property type="project" value="TreeGrafter"/>
</dbReference>
<evidence type="ECO:0000259" key="9">
    <source>
        <dbReference type="SMART" id="SM00739"/>
    </source>
</evidence>
<evidence type="ECO:0000313" key="11">
    <source>
        <dbReference type="Proteomes" id="UP000831151"/>
    </source>
</evidence>
<dbReference type="RefSeq" id="WP_249242342.1">
    <property type="nucleotide sequence ID" value="NZ_CP096649.1"/>
</dbReference>
<dbReference type="InterPro" id="IPR008991">
    <property type="entry name" value="Translation_prot_SH3-like_sf"/>
</dbReference>
<sequence length="198" mass="22409">MSDLDLNENKANSIDLSDREADAKWYVIHTYSGYENKVKATIEKMIVNRGTADGIFKVEVPTEEYVEKKDGAKKIKSRKIFPSYVLVKMIINDKSWYLVRNTRGVTGFVGPQSKPVPLTEKELYNLGVHTKSIIDDTKKDVNYKHGDHLAVTDGPFKGFEAIVDSVNEDSGTIKCSVNMFGRDTLVEFEYYQVSPITK</sequence>
<dbReference type="PANTHER" id="PTHR30265:SF2">
    <property type="entry name" value="TRANSCRIPTION TERMINATION_ANTITERMINATION PROTEIN NUSG"/>
    <property type="match status" value="1"/>
</dbReference>
<dbReference type="InterPro" id="IPR043425">
    <property type="entry name" value="NusG-like"/>
</dbReference>
<evidence type="ECO:0000256" key="1">
    <source>
        <dbReference type="ARBA" id="ARBA00022472"/>
    </source>
</evidence>
<dbReference type="SUPFAM" id="SSF50104">
    <property type="entry name" value="Translation proteins SH3-like domain"/>
    <property type="match status" value="1"/>
</dbReference>
<dbReference type="InterPro" id="IPR005824">
    <property type="entry name" value="KOW"/>
</dbReference>
<evidence type="ECO:0000259" key="8">
    <source>
        <dbReference type="SMART" id="SM00738"/>
    </source>
</evidence>
<proteinExistence type="inferred from homology"/>
<dbReference type="Proteomes" id="UP000831151">
    <property type="component" value="Chromosome"/>
</dbReference>
<dbReference type="InterPro" id="IPR047050">
    <property type="entry name" value="NGN"/>
</dbReference>
<evidence type="ECO:0000256" key="6">
    <source>
        <dbReference type="NCBIfam" id="TIGR00922"/>
    </source>
</evidence>
<dbReference type="InterPro" id="IPR001062">
    <property type="entry name" value="Transcrpt_antiterm_NusG"/>
</dbReference>
<feature type="domain" description="KOW" evidence="9">
    <location>
        <begin position="142"/>
        <end position="169"/>
    </location>
</feature>
<dbReference type="HAMAP" id="MF_00948">
    <property type="entry name" value="NusG"/>
    <property type="match status" value="1"/>
</dbReference>
<comment type="similarity">
    <text evidence="5 7">Belongs to the NusG family.</text>
</comment>